<protein>
    <submittedName>
        <fullName evidence="1">Uncharacterized protein</fullName>
    </submittedName>
</protein>
<name>A0A126PWP4_ALTMA</name>
<reference evidence="1 2" key="1">
    <citation type="submission" date="2015-12" db="EMBL/GenBank/DDBJ databases">
        <authorList>
            <person name="Shamseldin A."/>
            <person name="Moawad H."/>
            <person name="Abd El-Rahim W.M."/>
            <person name="Sadowsky M.J."/>
        </authorList>
    </citation>
    <scope>NUCLEOTIDE SEQUENCE [LARGE SCALE GENOMIC DNA]</scope>
    <source>
        <strain evidence="1 2">D7</strain>
    </source>
</reference>
<dbReference type="EMBL" id="CP014323">
    <property type="protein sequence ID" value="AMJ97457.1"/>
    <property type="molecule type" value="Genomic_DNA"/>
</dbReference>
<proteinExistence type="predicted"/>
<organism evidence="1 2">
    <name type="scientific">Alteromonas macleodii</name>
    <name type="common">Pseudoalteromonas macleodii</name>
    <dbReference type="NCBI Taxonomy" id="28108"/>
    <lineage>
        <taxon>Bacteria</taxon>
        <taxon>Pseudomonadati</taxon>
        <taxon>Pseudomonadota</taxon>
        <taxon>Gammaproteobacteria</taxon>
        <taxon>Alteromonadales</taxon>
        <taxon>Alteromonadaceae</taxon>
        <taxon>Alteromonas/Salinimonas group</taxon>
        <taxon>Alteromonas</taxon>
    </lineage>
</organism>
<dbReference type="RefSeq" id="WP_061094365.1">
    <property type="nucleotide sequence ID" value="NZ_CP014323.1"/>
</dbReference>
<sequence length="237" mass="26641">MKKTIITYLITLAFPLIVRGCASPPTVYLYGKYLEPSKVQALSEQLTDHGLNVEVNDFDFPTSVSTNTLLYSLLLQSPEAIDNTTSIAEHAGYSINRVQSLTQGNHWYTKNSLALFVFPDGNRPHGTLLAQDLIHSYIANGCGNGERLTLYKDGTYTLTLQTPTSSEDVKGKWKYRQFPYLELQEPNSPYANYYFEISRVESEDKVSKLDLTHLHLLNANSTNPLASECVFTYGVRI</sequence>
<evidence type="ECO:0000313" key="2">
    <source>
        <dbReference type="Proteomes" id="UP000063991"/>
    </source>
</evidence>
<dbReference type="Proteomes" id="UP000063991">
    <property type="component" value="Chromosome"/>
</dbReference>
<gene>
    <name evidence="1" type="ORF">AVL55_04375</name>
</gene>
<evidence type="ECO:0000313" key="1">
    <source>
        <dbReference type="EMBL" id="AMJ97457.1"/>
    </source>
</evidence>
<accession>A0A126PWP4</accession>
<dbReference type="AlphaFoldDB" id="A0A126PWP4"/>
<dbReference type="OrthoDB" id="5700077at2"/>